<dbReference type="Pfam" id="PF00026">
    <property type="entry name" value="Asp"/>
    <property type="match status" value="1"/>
</dbReference>
<keyword evidence="4 6" id="KW-0378">Hydrolase</keyword>
<dbReference type="PANTHER" id="PTHR47966">
    <property type="entry name" value="BETA-SITE APP-CLEAVING ENZYME, ISOFORM A-RELATED"/>
    <property type="match status" value="1"/>
</dbReference>
<dbReference type="PANTHER" id="PTHR47966:SF2">
    <property type="entry name" value="ASPERGILLOPEPSIN-1-RELATED"/>
    <property type="match status" value="1"/>
</dbReference>
<feature type="region of interest" description="Disordered" evidence="7">
    <location>
        <begin position="473"/>
        <end position="494"/>
    </location>
</feature>
<keyword evidence="8" id="KW-0732">Signal</keyword>
<gene>
    <name evidence="10" type="ORF">UCDDS831_g02919</name>
</gene>
<evidence type="ECO:0000313" key="11">
    <source>
        <dbReference type="Proteomes" id="UP000034182"/>
    </source>
</evidence>
<dbReference type="InterPro" id="IPR021109">
    <property type="entry name" value="Peptidase_aspartic_dom_sf"/>
</dbReference>
<evidence type="ECO:0000256" key="8">
    <source>
        <dbReference type="SAM" id="SignalP"/>
    </source>
</evidence>
<comment type="similarity">
    <text evidence="1 6">Belongs to the peptidase A1 family.</text>
</comment>
<dbReference type="PRINTS" id="PR00792">
    <property type="entry name" value="PEPSIN"/>
</dbReference>
<evidence type="ECO:0000256" key="6">
    <source>
        <dbReference type="RuleBase" id="RU000454"/>
    </source>
</evidence>
<feature type="domain" description="Peptidase A1" evidence="9">
    <location>
        <begin position="86"/>
        <end position="389"/>
    </location>
</feature>
<feature type="chain" id="PRO_5002543663" evidence="8">
    <location>
        <begin position="20"/>
        <end position="494"/>
    </location>
</feature>
<reference evidence="10 11" key="2">
    <citation type="submission" date="2015-05" db="EMBL/GenBank/DDBJ databases">
        <title>Distinctive expansion of gene families associated with plant cell wall degradation and secondary metabolism in the genomes of grapevine trunk pathogens.</title>
        <authorList>
            <person name="Lawrence D.P."/>
            <person name="Travadon R."/>
            <person name="Rolshausen P.E."/>
            <person name="Baumgartner K."/>
        </authorList>
    </citation>
    <scope>NUCLEOTIDE SEQUENCE [LARGE SCALE GENOMIC DNA]</scope>
    <source>
        <strain evidence="10">DS831</strain>
    </source>
</reference>
<evidence type="ECO:0000259" key="9">
    <source>
        <dbReference type="PROSITE" id="PS51767"/>
    </source>
</evidence>
<evidence type="ECO:0000313" key="10">
    <source>
        <dbReference type="EMBL" id="KKY23499.1"/>
    </source>
</evidence>
<dbReference type="FunFam" id="2.40.70.10:FF:000026">
    <property type="entry name" value="Endothiapepsin"/>
    <property type="match status" value="1"/>
</dbReference>
<dbReference type="Gene3D" id="2.40.70.10">
    <property type="entry name" value="Acid Proteases"/>
    <property type="match status" value="2"/>
</dbReference>
<dbReference type="Proteomes" id="UP000034182">
    <property type="component" value="Unassembled WGS sequence"/>
</dbReference>
<feature type="active site" evidence="5">
    <location>
        <position position="284"/>
    </location>
</feature>
<dbReference type="InterPro" id="IPR034163">
    <property type="entry name" value="Aspergillopepsin-like_cat_dom"/>
</dbReference>
<comment type="caution">
    <text evidence="10">The sequence shown here is derived from an EMBL/GenBank/DDBJ whole genome shotgun (WGS) entry which is preliminary data.</text>
</comment>
<dbReference type="InterPro" id="IPR033121">
    <property type="entry name" value="PEPTIDASE_A1"/>
</dbReference>
<dbReference type="SUPFAM" id="SSF50630">
    <property type="entry name" value="Acid proteases"/>
    <property type="match status" value="1"/>
</dbReference>
<feature type="signal peptide" evidence="8">
    <location>
        <begin position="1"/>
        <end position="19"/>
    </location>
</feature>
<sequence>MPSFRTVAACAAILSLATATPIEKRSKTFTCEQVKRGSVARNGPAQMLKAFNKFGGVAPSEVVSAAAAGKTGSAAAVPEDEIDTLYLTPVTVGDTTLQLDMDTGSSDLWVFSTLLSDSNQSNHSVYDPTVSGTKQDGSSWNITYGDGSGAAGTVYADKVVVGGVTATSQAVEAATSISSSFVEDTDTDGILGLAFGSLNTVKPEAQVPFFDTVANDLAEKLFAVTLKRGEAGSYDFGFRNESKYTGDIAYVDVDTSNGFWEFAPSGYAVGNGSVVNASIDAIADTGTSLLLLPEAIVTAYYDTIEGSAYFAQFGGFVFPCGDVPDFTLVIGGQERTVPGEYINYSAIFGPLCYGGIQVDTGIGYSIIGDIFLKVSSLKTSTNLKTSATPTLLFRSNGKNLGASPTTRSLGGLATVIGVSVVNSTSSPATGALSIFPTATPVVAATSIRSCVLATNGTLSPNRFLAHSCHAQSRGPSTVGVPQCMQTKPHASPSL</sequence>
<keyword evidence="2 6" id="KW-0645">Protease</keyword>
<dbReference type="PROSITE" id="PS00141">
    <property type="entry name" value="ASP_PROTEASE"/>
    <property type="match status" value="1"/>
</dbReference>
<organism evidence="10 11">
    <name type="scientific">Diplodia seriata</name>
    <dbReference type="NCBI Taxonomy" id="420778"/>
    <lineage>
        <taxon>Eukaryota</taxon>
        <taxon>Fungi</taxon>
        <taxon>Dikarya</taxon>
        <taxon>Ascomycota</taxon>
        <taxon>Pezizomycotina</taxon>
        <taxon>Dothideomycetes</taxon>
        <taxon>Dothideomycetes incertae sedis</taxon>
        <taxon>Botryosphaeriales</taxon>
        <taxon>Botryosphaeriaceae</taxon>
        <taxon>Diplodia</taxon>
    </lineage>
</organism>
<evidence type="ECO:0000256" key="5">
    <source>
        <dbReference type="PIRSR" id="PIRSR601461-1"/>
    </source>
</evidence>
<dbReference type="PROSITE" id="PS51767">
    <property type="entry name" value="PEPTIDASE_A1"/>
    <property type="match status" value="1"/>
</dbReference>
<proteinExistence type="inferred from homology"/>
<keyword evidence="3 6" id="KW-0064">Aspartyl protease</keyword>
<dbReference type="AlphaFoldDB" id="A0A0G2EMD9"/>
<dbReference type="InterPro" id="IPR001969">
    <property type="entry name" value="Aspartic_peptidase_AS"/>
</dbReference>
<evidence type="ECO:0000256" key="3">
    <source>
        <dbReference type="ARBA" id="ARBA00022750"/>
    </source>
</evidence>
<dbReference type="GO" id="GO:0004190">
    <property type="term" value="F:aspartic-type endopeptidase activity"/>
    <property type="evidence" value="ECO:0007669"/>
    <property type="project" value="UniProtKB-KW"/>
</dbReference>
<feature type="active site" evidence="5">
    <location>
        <position position="102"/>
    </location>
</feature>
<name>A0A0G2EMD9_9PEZI</name>
<dbReference type="GO" id="GO:0006508">
    <property type="term" value="P:proteolysis"/>
    <property type="evidence" value="ECO:0007669"/>
    <property type="project" value="UniProtKB-KW"/>
</dbReference>
<protein>
    <submittedName>
        <fullName evidence="10">Putative aspartic endopeptidase pep1</fullName>
    </submittedName>
</protein>
<evidence type="ECO:0000256" key="4">
    <source>
        <dbReference type="ARBA" id="ARBA00022801"/>
    </source>
</evidence>
<evidence type="ECO:0000256" key="1">
    <source>
        <dbReference type="ARBA" id="ARBA00007447"/>
    </source>
</evidence>
<evidence type="ECO:0000256" key="7">
    <source>
        <dbReference type="SAM" id="MobiDB-lite"/>
    </source>
</evidence>
<reference evidence="10 11" key="1">
    <citation type="submission" date="2015-03" db="EMBL/GenBank/DDBJ databases">
        <authorList>
            <person name="Morales-Cruz A."/>
            <person name="Amrine K.C."/>
            <person name="Cantu D."/>
        </authorList>
    </citation>
    <scope>NUCLEOTIDE SEQUENCE [LARGE SCALE GENOMIC DNA]</scope>
    <source>
        <strain evidence="10">DS831</strain>
    </source>
</reference>
<evidence type="ECO:0000256" key="2">
    <source>
        <dbReference type="ARBA" id="ARBA00022670"/>
    </source>
</evidence>
<dbReference type="InterPro" id="IPR001461">
    <property type="entry name" value="Aspartic_peptidase_A1"/>
</dbReference>
<dbReference type="CDD" id="cd06097">
    <property type="entry name" value="Aspergillopepsin_like"/>
    <property type="match status" value="1"/>
</dbReference>
<dbReference type="EMBL" id="LAQI01000066">
    <property type="protein sequence ID" value="KKY23499.1"/>
    <property type="molecule type" value="Genomic_DNA"/>
</dbReference>
<accession>A0A0G2EMD9</accession>